<dbReference type="Proteomes" id="UP001165186">
    <property type="component" value="Unassembled WGS sequence"/>
</dbReference>
<dbReference type="EMBL" id="BSXG01000058">
    <property type="protein sequence ID" value="GME29299.1"/>
    <property type="molecule type" value="Genomic_DNA"/>
</dbReference>
<evidence type="ECO:0000313" key="2">
    <source>
        <dbReference type="Proteomes" id="UP001165186"/>
    </source>
</evidence>
<proteinExistence type="predicted"/>
<gene>
    <name evidence="1" type="primary">g10883</name>
    <name evidence="1" type="ORF">NpPPO83_00010883</name>
</gene>
<protein>
    <submittedName>
        <fullName evidence="1">Uncharacterized protein</fullName>
    </submittedName>
</protein>
<evidence type="ECO:0000313" key="1">
    <source>
        <dbReference type="EMBL" id="GME29299.1"/>
    </source>
</evidence>
<accession>A0ACB5S924</accession>
<name>A0ACB5S924_9PEZI</name>
<comment type="caution">
    <text evidence="1">The sequence shown here is derived from an EMBL/GenBank/DDBJ whole genome shotgun (WGS) entry which is preliminary data.</text>
</comment>
<organism evidence="1 2">
    <name type="scientific">Neofusicoccum parvum</name>
    <dbReference type="NCBI Taxonomy" id="310453"/>
    <lineage>
        <taxon>Eukaryota</taxon>
        <taxon>Fungi</taxon>
        <taxon>Dikarya</taxon>
        <taxon>Ascomycota</taxon>
        <taxon>Pezizomycotina</taxon>
        <taxon>Dothideomycetes</taxon>
        <taxon>Dothideomycetes incertae sedis</taxon>
        <taxon>Botryosphaeriales</taxon>
        <taxon>Botryosphaeriaceae</taxon>
        <taxon>Neofusicoccum</taxon>
    </lineage>
</organism>
<sequence>MKPYAEEAATPSSTSDFDSSSPASSFYNCIEHPHCRTFVTEGFAGGVEVRSKTGKAMVLQKVCRSLKRRLRKSFVAGFEAKKPTVRDKSDTLLLLMGSGR</sequence>
<reference evidence="1" key="1">
    <citation type="submission" date="2024-09" db="EMBL/GenBank/DDBJ databases">
        <title>Draft Genome Sequences of Neofusicoccum parvum.</title>
        <authorList>
            <person name="Ashida A."/>
            <person name="Camagna M."/>
            <person name="Tanaka A."/>
            <person name="Takemoto D."/>
        </authorList>
    </citation>
    <scope>NUCLEOTIDE SEQUENCE</scope>
    <source>
        <strain evidence="1">PPO83</strain>
    </source>
</reference>
<keyword evidence="2" id="KW-1185">Reference proteome</keyword>